<dbReference type="Gene3D" id="3.40.50.300">
    <property type="entry name" value="P-loop containing nucleotide triphosphate hydrolases"/>
    <property type="match status" value="1"/>
</dbReference>
<evidence type="ECO:0000259" key="1">
    <source>
        <dbReference type="Pfam" id="PF13173"/>
    </source>
</evidence>
<proteinExistence type="predicted"/>
<accession>K1XJR3</accession>
<dbReference type="CDD" id="cd00009">
    <property type="entry name" value="AAA"/>
    <property type="match status" value="1"/>
</dbReference>
<organism evidence="3">
    <name type="scientific">uncultured bacterium</name>
    <name type="common">gcode 4</name>
    <dbReference type="NCBI Taxonomy" id="1234023"/>
    <lineage>
        <taxon>Bacteria</taxon>
        <taxon>environmental samples</taxon>
    </lineage>
</organism>
<dbReference type="InterPro" id="IPR027417">
    <property type="entry name" value="P-loop_NTPase"/>
</dbReference>
<dbReference type="AlphaFoldDB" id="K1XJR3"/>
<evidence type="ECO:0008006" key="4">
    <source>
        <dbReference type="Google" id="ProtNLM"/>
    </source>
</evidence>
<dbReference type="PANTHER" id="PTHR43566:SF1">
    <property type="entry name" value="AAA+ ATPASE DOMAIN-CONTAINING PROTEIN"/>
    <property type="match status" value="1"/>
</dbReference>
<feature type="domain" description="DUF4143" evidence="2">
    <location>
        <begin position="206"/>
        <end position="355"/>
    </location>
</feature>
<reference evidence="3" key="1">
    <citation type="journal article" date="2012" name="Science">
        <title>Fermentation, hydrogen, and sulfur metabolism in multiple uncultivated bacterial phyla.</title>
        <authorList>
            <person name="Wrighton K.C."/>
            <person name="Thomas B.C."/>
            <person name="Sharon I."/>
            <person name="Miller C.S."/>
            <person name="Castelle C.J."/>
            <person name="VerBerkmoes N.C."/>
            <person name="Wilkins M.J."/>
            <person name="Hettich R.L."/>
            <person name="Lipton M.S."/>
            <person name="Williams K.H."/>
            <person name="Long P.E."/>
            <person name="Banfield J.F."/>
        </authorList>
    </citation>
    <scope>NUCLEOTIDE SEQUENCE [LARGE SCALE GENOMIC DNA]</scope>
</reference>
<dbReference type="InterPro" id="IPR041682">
    <property type="entry name" value="AAA_14"/>
</dbReference>
<dbReference type="InterPro" id="IPR025420">
    <property type="entry name" value="DUF4143"/>
</dbReference>
<evidence type="ECO:0000259" key="2">
    <source>
        <dbReference type="Pfam" id="PF13635"/>
    </source>
</evidence>
<dbReference type="EMBL" id="AMFJ01036064">
    <property type="protein sequence ID" value="EKD25437.1"/>
    <property type="molecule type" value="Genomic_DNA"/>
</dbReference>
<dbReference type="SUPFAM" id="SSF52540">
    <property type="entry name" value="P-loop containing nucleoside triphosphate hydrolases"/>
    <property type="match status" value="1"/>
</dbReference>
<gene>
    <name evidence="3" type="ORF">ACD_80C00057G0005</name>
</gene>
<comment type="caution">
    <text evidence="3">The sequence shown here is derived from an EMBL/GenBank/DDBJ whole genome shotgun (WGS) entry which is preliminary data.</text>
</comment>
<feature type="domain" description="AAA" evidence="1">
    <location>
        <begin position="20"/>
        <end position="150"/>
    </location>
</feature>
<sequence>MIIFQRKSYLKTLTEALKHEKTIILTWARQVGKTTLLKQFQEQQKDNIPCLYLNCEDYFETRFSNLKEFCTWIQTEFNFDVNKKGIIMLDEVQSRNDPDRLLKSYHDNTSTKAIMIATWSRFWWQKTLWASMVGRGKKIHIFWYSFQEYLEIQGMKIDNMKNITYAMIQEHLKQYLTWGWYPAVVHANTREKKIQNIKDIVYSRIQKDFGYFLDNKYRPDFLRLMQYIAHNTWSLAKVEQLAQYIWFWRKIVEEMISFMEESFVIQQVYPYFTNKSKEYTSLPKIYFHDIGLLHYLTWIFESIDFDGKITETFVHATLWRQYDAWEVFYYKKKNMSEIDFIFQKNDGKLIPIEVKTWDRTTTPEIFHRFDEQYHNKVEKYIQTTKSIEKKTKEDFHFELIPFWKLSV</sequence>
<evidence type="ECO:0000313" key="3">
    <source>
        <dbReference type="EMBL" id="EKD25437.1"/>
    </source>
</evidence>
<protein>
    <recommendedName>
        <fullName evidence="4">ATPase</fullName>
    </recommendedName>
</protein>
<dbReference type="Pfam" id="PF13173">
    <property type="entry name" value="AAA_14"/>
    <property type="match status" value="1"/>
</dbReference>
<dbReference type="Pfam" id="PF13635">
    <property type="entry name" value="DUF4143"/>
    <property type="match status" value="1"/>
</dbReference>
<name>K1XJR3_9BACT</name>
<dbReference type="PANTHER" id="PTHR43566">
    <property type="entry name" value="CONSERVED PROTEIN"/>
    <property type="match status" value="1"/>
</dbReference>